<keyword evidence="4" id="KW-1185">Reference proteome</keyword>
<dbReference type="Proteomes" id="UP000807716">
    <property type="component" value="Unassembled WGS sequence"/>
</dbReference>
<feature type="transmembrane region" description="Helical" evidence="2">
    <location>
        <begin position="513"/>
        <end position="534"/>
    </location>
</feature>
<feature type="compositionally biased region" description="Low complexity" evidence="1">
    <location>
        <begin position="178"/>
        <end position="192"/>
    </location>
</feature>
<reference evidence="3" key="1">
    <citation type="journal article" date="2020" name="Fungal Divers.">
        <title>Resolving the Mortierellaceae phylogeny through synthesis of multi-gene phylogenetics and phylogenomics.</title>
        <authorList>
            <person name="Vandepol N."/>
            <person name="Liber J."/>
            <person name="Desiro A."/>
            <person name="Na H."/>
            <person name="Kennedy M."/>
            <person name="Barry K."/>
            <person name="Grigoriev I.V."/>
            <person name="Miller A.N."/>
            <person name="O'Donnell K."/>
            <person name="Stajich J.E."/>
            <person name="Bonito G."/>
        </authorList>
    </citation>
    <scope>NUCLEOTIDE SEQUENCE</scope>
    <source>
        <strain evidence="3">BC1065</strain>
    </source>
</reference>
<feature type="compositionally biased region" description="Polar residues" evidence="1">
    <location>
        <begin position="130"/>
        <end position="153"/>
    </location>
</feature>
<evidence type="ECO:0000313" key="3">
    <source>
        <dbReference type="EMBL" id="KAG0251337.1"/>
    </source>
</evidence>
<sequence length="622" mass="66189">MSAAFGQNEMWQQHIQMQLQLQQQQEQQAQQTGNRKRVLATEADEFMGIKKRNLGSEAVEHGIYALGGFDHVGGANGSVAPMATANHHSFSGVGVSPSASATPISAGAFFTSNMTTTVSSDYFGLPPTSQPNQGTAPFFTSRQDSCNSNSAPATPSIGFPGASSNTGVGGGSLTTQMPPAASSALPSSSSSANRFGWPNNGSGGVGGAISNPSTPVTETTAMMLSQNSMSMQQMEEKQILQRNQHYEQMSLYATQQLELEALHLKQEAHAFERALAHQHGASGASYDQPQQQQQQQQQSYQAHTIEVDRSAHARHSHAVHDNNDPATWGGEASSPMQLRGYLAGQGRGYTPATMGVAALAAAAAMAQSQRSNNQYQQPSQGLVAPTGHQPPQFDEGVGMDMDMANSADLRKVFDASEQEAMMQMIQMMETNTAAISSSLQDTSPPLSFLSLSNTMPPSPTTAAMHSFSSSSVYLSSSSLSFPTWPGSDEGTRPPKCVVIHAAPVDVAGQQSGIIIIIIIIVITSIVFVFAPVSIRASVNIGGDSVATSNSRPKLFIIIIITALILIILDHRRHHATPLVLSTSQYQFVMGFRADCELCQRRVKGHNAHLVSRPCAGSSSPMR</sequence>
<dbReference type="EMBL" id="JAAAJB010000762">
    <property type="protein sequence ID" value="KAG0251337.1"/>
    <property type="molecule type" value="Genomic_DNA"/>
</dbReference>
<comment type="caution">
    <text evidence="3">The sequence shown here is derived from an EMBL/GenBank/DDBJ whole genome shotgun (WGS) entry which is preliminary data.</text>
</comment>
<evidence type="ECO:0000256" key="1">
    <source>
        <dbReference type="SAM" id="MobiDB-lite"/>
    </source>
</evidence>
<feature type="region of interest" description="Disordered" evidence="1">
    <location>
        <begin position="277"/>
        <end position="332"/>
    </location>
</feature>
<proteinExistence type="predicted"/>
<evidence type="ECO:0000313" key="4">
    <source>
        <dbReference type="Proteomes" id="UP000807716"/>
    </source>
</evidence>
<name>A0A9P6TXV9_9FUNG</name>
<keyword evidence="2" id="KW-0812">Transmembrane</keyword>
<feature type="compositionally biased region" description="Polar residues" evidence="1">
    <location>
        <begin position="370"/>
        <end position="380"/>
    </location>
</feature>
<organism evidence="3 4">
    <name type="scientific">Actinomortierella ambigua</name>
    <dbReference type="NCBI Taxonomy" id="1343610"/>
    <lineage>
        <taxon>Eukaryota</taxon>
        <taxon>Fungi</taxon>
        <taxon>Fungi incertae sedis</taxon>
        <taxon>Mucoromycota</taxon>
        <taxon>Mortierellomycotina</taxon>
        <taxon>Mortierellomycetes</taxon>
        <taxon>Mortierellales</taxon>
        <taxon>Mortierellaceae</taxon>
        <taxon>Actinomortierella</taxon>
    </lineage>
</organism>
<feature type="compositionally biased region" description="Low complexity" evidence="1">
    <location>
        <begin position="288"/>
        <end position="298"/>
    </location>
</feature>
<protein>
    <submittedName>
        <fullName evidence="3">Uncharacterized protein</fullName>
    </submittedName>
</protein>
<dbReference type="OrthoDB" id="2375901at2759"/>
<feature type="transmembrane region" description="Helical" evidence="2">
    <location>
        <begin position="554"/>
        <end position="570"/>
    </location>
</feature>
<dbReference type="AlphaFoldDB" id="A0A9P6TXV9"/>
<feature type="region of interest" description="Disordered" evidence="1">
    <location>
        <begin position="370"/>
        <end position="392"/>
    </location>
</feature>
<gene>
    <name evidence="3" type="ORF">DFQ27_008829</name>
</gene>
<feature type="region of interest" description="Disordered" evidence="1">
    <location>
        <begin position="127"/>
        <end position="192"/>
    </location>
</feature>
<keyword evidence="2" id="KW-0472">Membrane</keyword>
<evidence type="ECO:0000256" key="2">
    <source>
        <dbReference type="SAM" id="Phobius"/>
    </source>
</evidence>
<accession>A0A9P6TXV9</accession>
<keyword evidence="2" id="KW-1133">Transmembrane helix</keyword>